<dbReference type="InterPro" id="IPR050586">
    <property type="entry name" value="CPA3_Na-H_Antiporter_D"/>
</dbReference>
<evidence type="ECO:0000256" key="7">
    <source>
        <dbReference type="RuleBase" id="RU000320"/>
    </source>
</evidence>
<feature type="transmembrane region" description="Helical" evidence="8">
    <location>
        <begin position="271"/>
        <end position="291"/>
    </location>
</feature>
<evidence type="ECO:0000256" key="5">
    <source>
        <dbReference type="ARBA" id="ARBA00022989"/>
    </source>
</evidence>
<dbReference type="EMBL" id="CP034669">
    <property type="protein sequence ID" value="QAT81807.1"/>
    <property type="molecule type" value="Genomic_DNA"/>
</dbReference>
<dbReference type="PANTHER" id="PTHR42703:SF1">
    <property type="entry name" value="NA(+)_H(+) ANTIPORTER SUBUNIT D1"/>
    <property type="match status" value="1"/>
</dbReference>
<reference evidence="10 11" key="1">
    <citation type="submission" date="2018-12" db="EMBL/GenBank/DDBJ databases">
        <title>Complete Genome Sequence of the Corallopyronin A producing Myxobacterium Corallococcus coralloides B035.</title>
        <authorList>
            <person name="Bouhired S.M."/>
            <person name="Rupp O."/>
            <person name="Blom J."/>
            <person name="Schaeberle T.F."/>
            <person name="Kehraus S."/>
            <person name="Schiefer A."/>
            <person name="Pfarr K."/>
            <person name="Goesmann A."/>
            <person name="Hoerauf A."/>
            <person name="Koenig G.M."/>
        </authorList>
    </citation>
    <scope>NUCLEOTIDE SEQUENCE [LARGE SCALE GENOMIC DNA]</scope>
    <source>
        <strain evidence="10 11">B035</strain>
    </source>
</reference>
<evidence type="ECO:0000259" key="9">
    <source>
        <dbReference type="Pfam" id="PF00361"/>
    </source>
</evidence>
<keyword evidence="4 7" id="KW-0812">Transmembrane</keyword>
<comment type="similarity">
    <text evidence="2">Belongs to the CPA3 antiporters (TC 2.A.63) subunit D family.</text>
</comment>
<feature type="transmembrane region" description="Helical" evidence="8">
    <location>
        <begin position="241"/>
        <end position="265"/>
    </location>
</feature>
<evidence type="ECO:0000256" key="8">
    <source>
        <dbReference type="SAM" id="Phobius"/>
    </source>
</evidence>
<keyword evidence="10" id="KW-0830">Ubiquinone</keyword>
<feature type="transmembrane region" description="Helical" evidence="8">
    <location>
        <begin position="447"/>
        <end position="466"/>
    </location>
</feature>
<dbReference type="GO" id="GO:0008137">
    <property type="term" value="F:NADH dehydrogenase (ubiquinone) activity"/>
    <property type="evidence" value="ECO:0007669"/>
    <property type="project" value="InterPro"/>
</dbReference>
<feature type="transmembrane region" description="Helical" evidence="8">
    <location>
        <begin position="132"/>
        <end position="150"/>
    </location>
</feature>
<keyword evidence="3" id="KW-1003">Cell membrane</keyword>
<dbReference type="AlphaFoldDB" id="A0A410RIP5"/>
<feature type="transmembrane region" description="Helical" evidence="8">
    <location>
        <begin position="6"/>
        <end position="25"/>
    </location>
</feature>
<keyword evidence="6 8" id="KW-0472">Membrane</keyword>
<proteinExistence type="inferred from homology"/>
<feature type="transmembrane region" description="Helical" evidence="8">
    <location>
        <begin position="32"/>
        <end position="49"/>
    </location>
</feature>
<feature type="transmembrane region" description="Helical" evidence="8">
    <location>
        <begin position="369"/>
        <end position="393"/>
    </location>
</feature>
<dbReference type="InterPro" id="IPR001750">
    <property type="entry name" value="ND/Mrp_TM"/>
</dbReference>
<evidence type="ECO:0000256" key="6">
    <source>
        <dbReference type="ARBA" id="ARBA00023136"/>
    </source>
</evidence>
<dbReference type="PRINTS" id="PR01437">
    <property type="entry name" value="NUOXDRDTASE4"/>
</dbReference>
<comment type="subcellular location">
    <subcellularLocation>
        <location evidence="1">Cell membrane</location>
        <topology evidence="1">Multi-pass membrane protein</topology>
    </subcellularLocation>
    <subcellularLocation>
        <location evidence="7">Membrane</location>
        <topology evidence="7">Multi-pass membrane protein</topology>
    </subcellularLocation>
</comment>
<feature type="transmembrane region" description="Helical" evidence="8">
    <location>
        <begin position="69"/>
        <end position="95"/>
    </location>
</feature>
<evidence type="ECO:0000256" key="2">
    <source>
        <dbReference type="ARBA" id="ARBA00005346"/>
    </source>
</evidence>
<feature type="domain" description="NADH:quinone oxidoreductase/Mrp antiporter transmembrane" evidence="9">
    <location>
        <begin position="127"/>
        <end position="418"/>
    </location>
</feature>
<dbReference type="PANTHER" id="PTHR42703">
    <property type="entry name" value="NADH DEHYDROGENASE"/>
    <property type="match status" value="1"/>
</dbReference>
<feature type="transmembrane region" description="Helical" evidence="8">
    <location>
        <begin position="405"/>
        <end position="427"/>
    </location>
</feature>
<gene>
    <name evidence="10" type="primary">mnhD_1</name>
    <name evidence="10" type="ORF">EJ065_0198</name>
</gene>
<feature type="transmembrane region" description="Helical" evidence="8">
    <location>
        <begin position="107"/>
        <end position="126"/>
    </location>
</feature>
<protein>
    <submittedName>
        <fullName evidence="10">NADH-ubiquinone/plastoquinone oxidoreductase family protein</fullName>
    </submittedName>
</protein>
<dbReference type="GO" id="GO:0042773">
    <property type="term" value="P:ATP synthesis coupled electron transport"/>
    <property type="evidence" value="ECO:0007669"/>
    <property type="project" value="InterPro"/>
</dbReference>
<evidence type="ECO:0000313" key="10">
    <source>
        <dbReference type="EMBL" id="QAT81807.1"/>
    </source>
</evidence>
<name>A0A410RIP5_CORCK</name>
<feature type="transmembrane region" description="Helical" evidence="8">
    <location>
        <begin position="162"/>
        <end position="184"/>
    </location>
</feature>
<evidence type="ECO:0000256" key="4">
    <source>
        <dbReference type="ARBA" id="ARBA00022692"/>
    </source>
</evidence>
<dbReference type="Proteomes" id="UP000288758">
    <property type="component" value="Chromosome"/>
</dbReference>
<dbReference type="InterPro" id="IPR003918">
    <property type="entry name" value="NADH_UbQ_OxRdtase"/>
</dbReference>
<dbReference type="GO" id="GO:0005886">
    <property type="term" value="C:plasma membrane"/>
    <property type="evidence" value="ECO:0007669"/>
    <property type="project" value="UniProtKB-SubCell"/>
</dbReference>
<feature type="transmembrane region" description="Helical" evidence="8">
    <location>
        <begin position="204"/>
        <end position="229"/>
    </location>
</feature>
<sequence length="496" mass="52266">MTQLPVLPLIIPLATAATTMLLGRWPRVRQAVSVLGAALLLAAALALLVRVEREGIQVVQTGRWPYPVAISLVADLFSAGLVVLAGLLGLAVSLYSVAGMDAARKAFNAEAFMHVLLMGVCGAFLTGDLFNLYVWFEVLLIASFALLALGGERAQIEGAVKYVTLNLIASALFLAAVGLLYGLMGTLSMADLAQKLPRTPRPGTVAGVTVLLLAAFGIKAALFPFFFWLPASYPTPPMAVTALFAGLLTKVGLYALIRIFCLLFAHDFAFFQPVLVAMACITMVTGVLGAASQYDFRRILAFHSISQVGYMLLGLALFARQGLAGALFFILHHGLVKSSLFLVCGLTHRLRGTHDVKALGGLQGSNPGVALLFAIFALALAGLPPSSGFFAKLALVREALAQGRYVSVAVALTVSVLTLFSMTKIWAEAFWKAPPVPVTGSAPPLRRSMVLPVGALALGVLWLGILPGPAFGLLTRAAEQLLSPEGYILAAQGAGR</sequence>
<feature type="transmembrane region" description="Helical" evidence="8">
    <location>
        <begin position="312"/>
        <end position="331"/>
    </location>
</feature>
<evidence type="ECO:0000256" key="3">
    <source>
        <dbReference type="ARBA" id="ARBA00022475"/>
    </source>
</evidence>
<accession>A0A410RIP5</accession>
<dbReference type="RefSeq" id="WP_128794252.1">
    <property type="nucleotide sequence ID" value="NZ_CP034669.1"/>
</dbReference>
<evidence type="ECO:0000313" key="11">
    <source>
        <dbReference type="Proteomes" id="UP000288758"/>
    </source>
</evidence>
<dbReference type="Pfam" id="PF00361">
    <property type="entry name" value="Proton_antipo_M"/>
    <property type="match status" value="1"/>
</dbReference>
<organism evidence="10 11">
    <name type="scientific">Corallococcus coralloides</name>
    <name type="common">Myxococcus coralloides</name>
    <dbReference type="NCBI Taxonomy" id="184914"/>
    <lineage>
        <taxon>Bacteria</taxon>
        <taxon>Pseudomonadati</taxon>
        <taxon>Myxococcota</taxon>
        <taxon>Myxococcia</taxon>
        <taxon>Myxococcales</taxon>
        <taxon>Cystobacterineae</taxon>
        <taxon>Myxococcaceae</taxon>
        <taxon>Corallococcus</taxon>
    </lineage>
</organism>
<keyword evidence="5 8" id="KW-1133">Transmembrane helix</keyword>
<evidence type="ECO:0000256" key="1">
    <source>
        <dbReference type="ARBA" id="ARBA00004651"/>
    </source>
</evidence>